<evidence type="ECO:0000256" key="3">
    <source>
        <dbReference type="SAM" id="Phobius"/>
    </source>
</evidence>
<dbReference type="GO" id="GO:0016740">
    <property type="term" value="F:transferase activity"/>
    <property type="evidence" value="ECO:0007669"/>
    <property type="project" value="UniProtKB-KW"/>
</dbReference>
<comment type="subcellular location">
    <subcellularLocation>
        <location evidence="1">Membrane</location>
    </subcellularLocation>
</comment>
<protein>
    <submittedName>
        <fullName evidence="6">Peptidoglycan glycosyltransferase</fullName>
    </submittedName>
</protein>
<dbReference type="Gene3D" id="3.90.1310.10">
    <property type="entry name" value="Penicillin-binding protein 2a (Domain 2)"/>
    <property type="match status" value="1"/>
</dbReference>
<dbReference type="GO" id="GO:0008658">
    <property type="term" value="F:penicillin binding"/>
    <property type="evidence" value="ECO:0007669"/>
    <property type="project" value="InterPro"/>
</dbReference>
<dbReference type="Pfam" id="PF03717">
    <property type="entry name" value="PBP_dimer"/>
    <property type="match status" value="1"/>
</dbReference>
<sequence>MIRRGNQPQNFDRSQIVAWIVVASFILISLRLFFWQIIESPWAKSEIENQLERSISKQGARGAIFTSDGYLLAGNQTVYQLMADRSIEINPETTLSGLAPYLPQLFPAVAQASTAANLKNSLQAANGAILLAWKSGESSRIGLPITREIYDAYKQQPVTGVRVIAHEQRFYPEASVAAHILGFLGKNEAGEATGYFGIEGALNQELTGKISKQTVWTDAFGGLLAGHTLVESDSLQGRDVYLTLRRDMQALAELYVKQGIEKYGAISAEIIILQPKTGKILALAASPSYNPQQFSQFSTSVYKNPAVTQTFEPGSTFKALTVAAGLDAKVISPDTECPNCAGPRVIEGYTIRTWNDAYTPRITIQRALEQSNNVAMIYVAEKLGKDRFSSYLKKFGIGEPTHLELQEDTQTPFPTNWGPIELATASFGQGISTTSLQLVRAIGAISTAGKRMRLRIVEKVVDHRLNTEMVTEPTVEAQVISPEAAHEAVQMLVSAATHGEAQWTTAKHYTVAGKTGTSQIPIKGGYDEDRTIASFVGFAPPNDPEFLMLVKLNEPKS</sequence>
<dbReference type="InterPro" id="IPR036138">
    <property type="entry name" value="PBP_dimer_sf"/>
</dbReference>
<dbReference type="EMBL" id="LBTH01000006">
    <property type="protein sequence ID" value="KKQ36198.1"/>
    <property type="molecule type" value="Genomic_DNA"/>
</dbReference>
<dbReference type="SUPFAM" id="SSF56519">
    <property type="entry name" value="Penicillin binding protein dimerisation domain"/>
    <property type="match status" value="1"/>
</dbReference>
<dbReference type="SUPFAM" id="SSF56601">
    <property type="entry name" value="beta-lactamase/transpeptidase-like"/>
    <property type="match status" value="1"/>
</dbReference>
<evidence type="ECO:0000259" key="5">
    <source>
        <dbReference type="Pfam" id="PF03717"/>
    </source>
</evidence>
<keyword evidence="3" id="KW-1133">Transmembrane helix</keyword>
<keyword evidence="2 3" id="KW-0472">Membrane</keyword>
<dbReference type="Proteomes" id="UP000034852">
    <property type="component" value="Unassembled WGS sequence"/>
</dbReference>
<dbReference type="InterPro" id="IPR005311">
    <property type="entry name" value="PBP_dimer"/>
</dbReference>
<dbReference type="InterPro" id="IPR001460">
    <property type="entry name" value="PCN-bd_Tpept"/>
</dbReference>
<feature type="domain" description="Penicillin-binding protein transpeptidase" evidence="4">
    <location>
        <begin position="270"/>
        <end position="556"/>
    </location>
</feature>
<dbReference type="InterPro" id="IPR050515">
    <property type="entry name" value="Beta-lactam/transpept"/>
</dbReference>
<evidence type="ECO:0000259" key="4">
    <source>
        <dbReference type="Pfam" id="PF00905"/>
    </source>
</evidence>
<keyword evidence="3" id="KW-0812">Transmembrane</keyword>
<dbReference type="GO" id="GO:0071555">
    <property type="term" value="P:cell wall organization"/>
    <property type="evidence" value="ECO:0007669"/>
    <property type="project" value="TreeGrafter"/>
</dbReference>
<dbReference type="PANTHER" id="PTHR30627:SF1">
    <property type="entry name" value="PEPTIDOGLYCAN D,D-TRANSPEPTIDASE FTSI"/>
    <property type="match status" value="1"/>
</dbReference>
<keyword evidence="6" id="KW-0808">Transferase</keyword>
<evidence type="ECO:0000256" key="2">
    <source>
        <dbReference type="ARBA" id="ARBA00023136"/>
    </source>
</evidence>
<dbReference type="GO" id="GO:0005886">
    <property type="term" value="C:plasma membrane"/>
    <property type="evidence" value="ECO:0007669"/>
    <property type="project" value="TreeGrafter"/>
</dbReference>
<dbReference type="PANTHER" id="PTHR30627">
    <property type="entry name" value="PEPTIDOGLYCAN D,D-TRANSPEPTIDASE"/>
    <property type="match status" value="1"/>
</dbReference>
<dbReference type="Gene3D" id="3.40.710.10">
    <property type="entry name" value="DD-peptidase/beta-lactamase superfamily"/>
    <property type="match status" value="1"/>
</dbReference>
<evidence type="ECO:0000256" key="1">
    <source>
        <dbReference type="ARBA" id="ARBA00004370"/>
    </source>
</evidence>
<evidence type="ECO:0000313" key="7">
    <source>
        <dbReference type="Proteomes" id="UP000034852"/>
    </source>
</evidence>
<dbReference type="Gene3D" id="3.30.450.330">
    <property type="match status" value="1"/>
</dbReference>
<feature type="non-terminal residue" evidence="6">
    <location>
        <position position="557"/>
    </location>
</feature>
<dbReference type="AlphaFoldDB" id="A0A0G0GZ25"/>
<dbReference type="InterPro" id="IPR012338">
    <property type="entry name" value="Beta-lactam/transpept-like"/>
</dbReference>
<organism evidence="6 7">
    <name type="scientific">candidate division WS6 bacterium GW2011_GWA2_37_6</name>
    <dbReference type="NCBI Taxonomy" id="1619087"/>
    <lineage>
        <taxon>Bacteria</taxon>
        <taxon>Candidatus Dojkabacteria</taxon>
    </lineage>
</organism>
<dbReference type="Pfam" id="PF00905">
    <property type="entry name" value="Transpeptidase"/>
    <property type="match status" value="1"/>
</dbReference>
<proteinExistence type="predicted"/>
<feature type="domain" description="Penicillin-binding protein dimerisation" evidence="5">
    <location>
        <begin position="58"/>
        <end position="223"/>
    </location>
</feature>
<evidence type="ECO:0000313" key="6">
    <source>
        <dbReference type="EMBL" id="KKQ36198.1"/>
    </source>
</evidence>
<accession>A0A0G0GZ25</accession>
<name>A0A0G0GZ25_9BACT</name>
<comment type="caution">
    <text evidence="6">The sequence shown here is derived from an EMBL/GenBank/DDBJ whole genome shotgun (WGS) entry which is preliminary data.</text>
</comment>
<reference evidence="6 7" key="1">
    <citation type="journal article" date="2015" name="Nature">
        <title>rRNA introns, odd ribosomes, and small enigmatic genomes across a large radiation of phyla.</title>
        <authorList>
            <person name="Brown C.T."/>
            <person name="Hug L.A."/>
            <person name="Thomas B.C."/>
            <person name="Sharon I."/>
            <person name="Castelle C.J."/>
            <person name="Singh A."/>
            <person name="Wilkins M.J."/>
            <person name="Williams K.H."/>
            <person name="Banfield J.F."/>
        </authorList>
    </citation>
    <scope>NUCLEOTIDE SEQUENCE [LARGE SCALE GENOMIC DNA]</scope>
</reference>
<gene>
    <name evidence="6" type="ORF">US52_C0006G0028</name>
</gene>
<feature type="transmembrane region" description="Helical" evidence="3">
    <location>
        <begin position="16"/>
        <end position="38"/>
    </location>
</feature>